<evidence type="ECO:0000313" key="2">
    <source>
        <dbReference type="Proteomes" id="UP000715441"/>
    </source>
</evidence>
<protein>
    <submittedName>
        <fullName evidence="1">Uncharacterized protein</fullName>
    </submittedName>
</protein>
<dbReference type="Proteomes" id="UP000715441">
    <property type="component" value="Unassembled WGS sequence"/>
</dbReference>
<accession>A0ABX1J6Z0</accession>
<gene>
    <name evidence="1" type="ORF">HFP15_22005</name>
</gene>
<comment type="caution">
    <text evidence="1">The sequence shown here is derived from an EMBL/GenBank/DDBJ whole genome shotgun (WGS) entry which is preliminary data.</text>
</comment>
<proteinExistence type="predicted"/>
<sequence length="72" mass="8119">MTHPRPTEPTLRVERERVPGACPECGESELRRYPVLAEDGWCDVVKCGHCLHSVSRERGPRLGPIRLLSDLV</sequence>
<name>A0ABX1J6Z0_9PSEU</name>
<dbReference type="EMBL" id="JAAXLS010000015">
    <property type="protein sequence ID" value="NKQ55562.1"/>
    <property type="molecule type" value="Genomic_DNA"/>
</dbReference>
<keyword evidence="2" id="KW-1185">Reference proteome</keyword>
<organism evidence="1 2">
    <name type="scientific">Amycolatopsis acididurans</name>
    <dbReference type="NCBI Taxonomy" id="2724524"/>
    <lineage>
        <taxon>Bacteria</taxon>
        <taxon>Bacillati</taxon>
        <taxon>Actinomycetota</taxon>
        <taxon>Actinomycetes</taxon>
        <taxon>Pseudonocardiales</taxon>
        <taxon>Pseudonocardiaceae</taxon>
        <taxon>Amycolatopsis</taxon>
    </lineage>
</organism>
<reference evidence="1 2" key="1">
    <citation type="submission" date="2020-04" db="EMBL/GenBank/DDBJ databases">
        <title>Novel species.</title>
        <authorList>
            <person name="Teo W.F.A."/>
            <person name="Lipun K."/>
            <person name="Srisuk N."/>
            <person name="Duangmal K."/>
        </authorList>
    </citation>
    <scope>NUCLEOTIDE SEQUENCE [LARGE SCALE GENOMIC DNA]</scope>
    <source>
        <strain evidence="1 2">K13G38</strain>
    </source>
</reference>
<evidence type="ECO:0000313" key="1">
    <source>
        <dbReference type="EMBL" id="NKQ55562.1"/>
    </source>
</evidence>